<evidence type="ECO:0000256" key="1">
    <source>
        <dbReference type="SAM" id="MobiDB-lite"/>
    </source>
</evidence>
<evidence type="ECO:0000313" key="4">
    <source>
        <dbReference type="Proteomes" id="UP001347796"/>
    </source>
</evidence>
<accession>A0AAN8JRP5</accession>
<feature type="compositionally biased region" description="Polar residues" evidence="1">
    <location>
        <begin position="913"/>
        <end position="924"/>
    </location>
</feature>
<reference evidence="3 4" key="1">
    <citation type="submission" date="2024-01" db="EMBL/GenBank/DDBJ databases">
        <title>The genome of the rayed Mediterranean limpet Patella caerulea (Linnaeus, 1758).</title>
        <authorList>
            <person name="Anh-Thu Weber A."/>
            <person name="Halstead-Nussloch G."/>
        </authorList>
    </citation>
    <scope>NUCLEOTIDE SEQUENCE [LARGE SCALE GENOMIC DNA]</scope>
    <source>
        <strain evidence="3">AATW-2023a</strain>
        <tissue evidence="3">Whole specimen</tissue>
    </source>
</reference>
<feature type="compositionally biased region" description="Basic and acidic residues" evidence="1">
    <location>
        <begin position="1028"/>
        <end position="1040"/>
    </location>
</feature>
<dbReference type="PROSITE" id="PS00028">
    <property type="entry name" value="ZINC_FINGER_C2H2_1"/>
    <property type="match status" value="1"/>
</dbReference>
<feature type="compositionally biased region" description="Low complexity" evidence="1">
    <location>
        <begin position="721"/>
        <end position="739"/>
    </location>
</feature>
<feature type="region of interest" description="Disordered" evidence="1">
    <location>
        <begin position="1160"/>
        <end position="1284"/>
    </location>
</feature>
<gene>
    <name evidence="3" type="ORF">SNE40_012648</name>
</gene>
<feature type="domain" description="C2H2-type" evidence="2">
    <location>
        <begin position="364"/>
        <end position="387"/>
    </location>
</feature>
<feature type="compositionally biased region" description="Polar residues" evidence="1">
    <location>
        <begin position="843"/>
        <end position="867"/>
    </location>
</feature>
<feature type="region of interest" description="Disordered" evidence="1">
    <location>
        <begin position="1355"/>
        <end position="1448"/>
    </location>
</feature>
<name>A0AAN8JRP5_PATCE</name>
<evidence type="ECO:0000313" key="3">
    <source>
        <dbReference type="EMBL" id="KAK6180504.1"/>
    </source>
</evidence>
<dbReference type="EMBL" id="JAZGQO010000008">
    <property type="protein sequence ID" value="KAK6180504.1"/>
    <property type="molecule type" value="Genomic_DNA"/>
</dbReference>
<feature type="compositionally biased region" description="Basic and acidic residues" evidence="1">
    <location>
        <begin position="461"/>
        <end position="525"/>
    </location>
</feature>
<feature type="compositionally biased region" description="Polar residues" evidence="1">
    <location>
        <begin position="1393"/>
        <end position="1410"/>
    </location>
</feature>
<feature type="compositionally biased region" description="Basic and acidic residues" evidence="1">
    <location>
        <begin position="1095"/>
        <end position="1135"/>
    </location>
</feature>
<feature type="compositionally biased region" description="Basic residues" evidence="1">
    <location>
        <begin position="1427"/>
        <end position="1436"/>
    </location>
</feature>
<feature type="region of interest" description="Disordered" evidence="1">
    <location>
        <begin position="398"/>
        <end position="970"/>
    </location>
</feature>
<keyword evidence="4" id="KW-1185">Reference proteome</keyword>
<feature type="compositionally biased region" description="Basic and acidic residues" evidence="1">
    <location>
        <begin position="868"/>
        <end position="879"/>
    </location>
</feature>
<comment type="caution">
    <text evidence="3">The sequence shown here is derived from an EMBL/GenBank/DDBJ whole genome shotgun (WGS) entry which is preliminary data.</text>
</comment>
<sequence>MSGPEHHVHATADKGLKMKIKRKNVGVNKADSKHEIVKTEGKGQIVDSANTASSGALNGMSDKSKQSTSSTDKDRSPYKSKNAHKKEKTKDKSSKCNDPGNKVANGSNTSNGLDELFSKVTMEPKIGDVAHGVKKESESLLDPYDFNTEDDGIALPTKKVKTEKVESASSPMQTDCNNIGVETCTVGVSTEPDCLGPCEPGTSVNLEGIVWHETENGVLVVNVTWRGKTYVGTLLDATKHDWAPPRFNCDSPVSDFETRTPKGRGKRNRGPPVCPPVVEKVINEGRKLRKGRRGSTANTFQAPPSPAKSDMSTSGGVKRKGRSADLEVNTELSRAKRCRSSSRGPPTPAPEVNLTPNKEGLIECPEPNCSKKYKHMNGLRYHQTHAHLNPLASLNAEEDMDDKCDDDVKPEVSSKTEKKDSKSEAAEKTCSRATRERENSIEDNIPLKEIAASCRANANRRSPEKTSEKHDKLQEKNSEKQAEKSDKKSEKNSEKTSGKNEGHKSDKIDNTKHDSTSGNKRKETETVASGNTSVNTSSNSVTPSVNSSGANSVSSSGKSASVPSQVYQISGAPVGGLGSTGGATKVTQSRTSLVTTPVVTSSGSSPNNNPHPITVPAISTPPHAVDFTKSDKSLLDKSKNKSATRPIVPAPSPQMIALTSTVSVSHASLSPVSTHAQMSPSLKPIQPKPTIMGEPSHINPALVGFKDKKSKPKKKKEKDGSSNGVPINNNNNNKSPSSKDSNREDPTKGDRPAVIKTASTPSRPVERKDKQAMPSENIKPVVDLTRKMPNMDMSRNPNQALTAGINVPKPEQSANRLPTPANLLKVNSPLQVSTDRKTPVTDDVQSPAYSDISDANESNGSPQQGDSPSKKENASKKSEQSTNSQPPAHEGGNVGQYGMYNYYGQSPYMLQPNVPSSQHLSPNTGKPRDGPSSSAEEKKQAEDLAKTPIKVEEKEENKIVKPEGVGAMPPQQMNEYQMQQQKWFQQMYAQIQTLPPHAQYQYLAAYGGYMDPSYQMHLINSDPNLRQQYDKAMEDQKRAQEQQGGSSSKSEGECSKKTNSRPASREHPMDPQSSMKLPHPHLPVPVGASPLGGPEMKKPGGDRQGDVRDQSLRDKQNENHQIMKENIELKSQMDRNNRYEYDYRKQEEMRRYQMFQQQKLIEQQRLEKRKQEMAASKPPELTSNESPAGKLPLNRPQDPIKVEDIVKREHSESRVKDFRDNSSGGSKINPENKPEDKNKIADKLRSPDGNPRTPNHSMPPNHPSPSGPGNSAQSPGQQGPMPYNTYMQYPGAYLQSPHYGQLGQMHFDPNQAMYRNMNPHVLGYAPSPYLHPAQMGGQINYRVSLETEKEKVLEGKSASVSADSEKPVDGQSGSAYFGNSHKIHELHEKARPSSHNSSPVPQKSIDSSPHQGLEKNREHSSSPPTQRHIHTHHHTHVVGPYPLVHGGK</sequence>
<feature type="compositionally biased region" description="Basic and acidic residues" evidence="1">
    <location>
        <begin position="740"/>
        <end position="753"/>
    </location>
</feature>
<dbReference type="InterPro" id="IPR013087">
    <property type="entry name" value="Znf_C2H2_type"/>
</dbReference>
<proteinExistence type="predicted"/>
<feature type="region of interest" description="Disordered" evidence="1">
    <location>
        <begin position="1"/>
        <end position="111"/>
    </location>
</feature>
<feature type="compositionally biased region" description="Low complexity" evidence="1">
    <location>
        <begin position="526"/>
        <end position="564"/>
    </location>
</feature>
<feature type="compositionally biased region" description="Polar residues" evidence="1">
    <location>
        <begin position="657"/>
        <end position="680"/>
    </location>
</feature>
<feature type="compositionally biased region" description="Polar residues" evidence="1">
    <location>
        <begin position="47"/>
        <end position="56"/>
    </location>
</feature>
<feature type="compositionally biased region" description="Basic and acidic residues" evidence="1">
    <location>
        <begin position="1382"/>
        <end position="1391"/>
    </location>
</feature>
<evidence type="ECO:0000259" key="2">
    <source>
        <dbReference type="PROSITE" id="PS00028"/>
    </source>
</evidence>
<feature type="compositionally biased region" description="Basic and acidic residues" evidence="1">
    <location>
        <begin position="935"/>
        <end position="961"/>
    </location>
</feature>
<feature type="compositionally biased region" description="Basic and acidic residues" evidence="1">
    <location>
        <begin position="1230"/>
        <end position="1246"/>
    </location>
</feature>
<dbReference type="PANTHER" id="PTHR21564">
    <property type="entry name" value="BRAKELESS PROTEIN"/>
    <property type="match status" value="1"/>
</dbReference>
<feature type="compositionally biased region" description="Basic and acidic residues" evidence="1">
    <location>
        <begin position="30"/>
        <end position="41"/>
    </location>
</feature>
<feature type="compositionally biased region" description="Basic and acidic residues" evidence="1">
    <location>
        <begin position="1198"/>
        <end position="1220"/>
    </location>
</feature>
<feature type="compositionally biased region" description="Basic and acidic residues" evidence="1">
    <location>
        <begin position="406"/>
        <end position="440"/>
    </location>
</feature>
<protein>
    <recommendedName>
        <fullName evidence="2">C2H2-type domain-containing protein</fullName>
    </recommendedName>
</protein>
<feature type="region of interest" description="Disordered" evidence="1">
    <location>
        <begin position="253"/>
        <end position="361"/>
    </location>
</feature>
<feature type="compositionally biased region" description="Basic and acidic residues" evidence="1">
    <location>
        <begin position="1162"/>
        <end position="1172"/>
    </location>
</feature>
<feature type="region of interest" description="Disordered" evidence="1">
    <location>
        <begin position="1024"/>
        <end position="1135"/>
    </location>
</feature>
<dbReference type="PANTHER" id="PTHR21564:SF5">
    <property type="entry name" value="SCRIBBLER, ISOFORM J"/>
    <property type="match status" value="1"/>
</dbReference>
<dbReference type="GO" id="GO:0006357">
    <property type="term" value="P:regulation of transcription by RNA polymerase II"/>
    <property type="evidence" value="ECO:0007669"/>
    <property type="project" value="TreeGrafter"/>
</dbReference>
<feature type="compositionally biased region" description="Low complexity" evidence="1">
    <location>
        <begin position="451"/>
        <end position="460"/>
    </location>
</feature>
<dbReference type="Proteomes" id="UP001347796">
    <property type="component" value="Unassembled WGS sequence"/>
</dbReference>
<feature type="compositionally biased region" description="Basic and acidic residues" evidence="1">
    <location>
        <begin position="1"/>
        <end position="16"/>
    </location>
</feature>
<feature type="compositionally biased region" description="Basic and acidic residues" evidence="1">
    <location>
        <begin position="626"/>
        <end position="639"/>
    </location>
</feature>
<feature type="compositionally biased region" description="Low complexity" evidence="1">
    <location>
        <begin position="589"/>
        <end position="610"/>
    </location>
</feature>
<dbReference type="InterPro" id="IPR040010">
    <property type="entry name" value="ZN608/ZN609"/>
</dbReference>
<organism evidence="3 4">
    <name type="scientific">Patella caerulea</name>
    <name type="common">Rayed Mediterranean limpet</name>
    <dbReference type="NCBI Taxonomy" id="87958"/>
    <lineage>
        <taxon>Eukaryota</taxon>
        <taxon>Metazoa</taxon>
        <taxon>Spiralia</taxon>
        <taxon>Lophotrochozoa</taxon>
        <taxon>Mollusca</taxon>
        <taxon>Gastropoda</taxon>
        <taxon>Patellogastropoda</taxon>
        <taxon>Patelloidea</taxon>
        <taxon>Patellidae</taxon>
        <taxon>Patella</taxon>
    </lineage>
</organism>
<dbReference type="GO" id="GO:0005634">
    <property type="term" value="C:nucleus"/>
    <property type="evidence" value="ECO:0007669"/>
    <property type="project" value="TreeGrafter"/>
</dbReference>